<proteinExistence type="predicted"/>
<protein>
    <submittedName>
        <fullName evidence="1">Uncharacterized protein</fullName>
    </submittedName>
</protein>
<reference evidence="1 2" key="1">
    <citation type="submission" date="2019-02" db="EMBL/GenBank/DDBJ databases">
        <title>Deep-cultivation of Planctomycetes and their phenomic and genomic characterization uncovers novel biology.</title>
        <authorList>
            <person name="Wiegand S."/>
            <person name="Jogler M."/>
            <person name="Boedeker C."/>
            <person name="Pinto D."/>
            <person name="Vollmers J."/>
            <person name="Rivas-Marin E."/>
            <person name="Kohn T."/>
            <person name="Peeters S.H."/>
            <person name="Heuer A."/>
            <person name="Rast P."/>
            <person name="Oberbeckmann S."/>
            <person name="Bunk B."/>
            <person name="Jeske O."/>
            <person name="Meyerdierks A."/>
            <person name="Storesund J.E."/>
            <person name="Kallscheuer N."/>
            <person name="Luecker S."/>
            <person name="Lage O.M."/>
            <person name="Pohl T."/>
            <person name="Merkel B.J."/>
            <person name="Hornburger P."/>
            <person name="Mueller R.-W."/>
            <person name="Bruemmer F."/>
            <person name="Labrenz M."/>
            <person name="Spormann A.M."/>
            <person name="Op den Camp H."/>
            <person name="Overmann J."/>
            <person name="Amann R."/>
            <person name="Jetten M.S.M."/>
            <person name="Mascher T."/>
            <person name="Medema M.H."/>
            <person name="Devos D.P."/>
            <person name="Kaster A.-K."/>
            <person name="Ovreas L."/>
            <person name="Rohde M."/>
            <person name="Galperin M.Y."/>
            <person name="Jogler C."/>
        </authorList>
    </citation>
    <scope>NUCLEOTIDE SEQUENCE [LARGE SCALE GENOMIC DNA]</scope>
    <source>
        <strain evidence="1 2">I41</strain>
    </source>
</reference>
<organism evidence="1 2">
    <name type="scientific">Lacipirellula limnantheis</name>
    <dbReference type="NCBI Taxonomy" id="2528024"/>
    <lineage>
        <taxon>Bacteria</taxon>
        <taxon>Pseudomonadati</taxon>
        <taxon>Planctomycetota</taxon>
        <taxon>Planctomycetia</taxon>
        <taxon>Pirellulales</taxon>
        <taxon>Lacipirellulaceae</taxon>
        <taxon>Lacipirellula</taxon>
    </lineage>
</organism>
<dbReference type="Proteomes" id="UP000317909">
    <property type="component" value="Chromosome"/>
</dbReference>
<dbReference type="RefSeq" id="WP_145432775.1">
    <property type="nucleotide sequence ID" value="NZ_CP036339.1"/>
</dbReference>
<evidence type="ECO:0000313" key="2">
    <source>
        <dbReference type="Proteomes" id="UP000317909"/>
    </source>
</evidence>
<dbReference type="EMBL" id="CP036339">
    <property type="protein sequence ID" value="QDT73226.1"/>
    <property type="molecule type" value="Genomic_DNA"/>
</dbReference>
<keyword evidence="2" id="KW-1185">Reference proteome</keyword>
<accession>A0A517TXX6</accession>
<name>A0A517TXX6_9BACT</name>
<evidence type="ECO:0000313" key="1">
    <source>
        <dbReference type="EMBL" id="QDT73226.1"/>
    </source>
</evidence>
<dbReference type="KEGG" id="llh:I41_24150"/>
<gene>
    <name evidence="1" type="ORF">I41_24150</name>
</gene>
<dbReference type="OrthoDB" id="264439at2"/>
<sequence length="389" mass="40767">MERFAVLGDGPTEWRMSTLLRSAAAVFLGVGMSGAAWARPAMDAALAASSWDAAAVIATDEAALVNPAAADAIQLASALEPAAAEQSAADLACDDSASCGDGVDCGDACGCGPTWYASAGAVFLKRSRPNEGVVVAGNPSGAPFARASDFGFDWEAGVDVTLARRFAGGTIVEARYFGVDSTAYNTFVAPGNFIGAGFTGPGGTNFNGKYLTMLDSTEINLRRSVNDRLSLLGGFRWVELKDEMFYKLNGNVATGDYEYNNHLYGGQLGASLNLGQPARRLLANVETKAGVYGNVADGGIDEFQGNNFIGSFTGSDTKAAFVGEIDLTLGYRLTQHIIVRGGYQLLWIDNVALAGDAASRSLLNPSVLRGVEFNSLFYQGATTGIDFVW</sequence>
<dbReference type="AlphaFoldDB" id="A0A517TXX6"/>